<name>A0A7S2NAC9_9EUKA</name>
<proteinExistence type="predicted"/>
<gene>
    <name evidence="1" type="ORF">CBRE1094_LOCUS37207</name>
</gene>
<dbReference type="EMBL" id="HBGU01068252">
    <property type="protein sequence ID" value="CAD9528825.1"/>
    <property type="molecule type" value="Transcribed_RNA"/>
</dbReference>
<reference evidence="1" key="1">
    <citation type="submission" date="2021-01" db="EMBL/GenBank/DDBJ databases">
        <authorList>
            <person name="Corre E."/>
            <person name="Pelletier E."/>
            <person name="Niang G."/>
            <person name="Scheremetjew M."/>
            <person name="Finn R."/>
            <person name="Kale V."/>
            <person name="Holt S."/>
            <person name="Cochrane G."/>
            <person name="Meng A."/>
            <person name="Brown T."/>
            <person name="Cohen L."/>
        </authorList>
    </citation>
    <scope>NUCLEOTIDE SEQUENCE</scope>
    <source>
        <strain evidence="1">UTEX LB 985</strain>
    </source>
</reference>
<protein>
    <submittedName>
        <fullName evidence="1">Uncharacterized protein</fullName>
    </submittedName>
</protein>
<accession>A0A7S2NAC9</accession>
<evidence type="ECO:0000313" key="1">
    <source>
        <dbReference type="EMBL" id="CAD9528825.1"/>
    </source>
</evidence>
<dbReference type="AlphaFoldDB" id="A0A7S2NAC9"/>
<organism evidence="1">
    <name type="scientific">Haptolina brevifila</name>
    <dbReference type="NCBI Taxonomy" id="156173"/>
    <lineage>
        <taxon>Eukaryota</taxon>
        <taxon>Haptista</taxon>
        <taxon>Haptophyta</taxon>
        <taxon>Prymnesiophyceae</taxon>
        <taxon>Prymnesiales</taxon>
        <taxon>Prymnesiaceae</taxon>
        <taxon>Haptolina</taxon>
    </lineage>
</organism>
<sequence length="125" mass="13706">MHDPDLHSRVSASDERPKMVEIEDARAGAGRAAGDMYPCKRCDGLCDLLKEEGRVVSSALPAALLSVLLFLDCSIARTAVTAADKREVEEEVNDLDVDMLDWRRLCSSRWAICDFVNSLTATACC</sequence>